<dbReference type="EMBL" id="JBHXKZ010000018">
    <property type="protein sequence ID" value="MFD4825172.1"/>
    <property type="molecule type" value="Genomic_DNA"/>
</dbReference>
<dbReference type="SUPFAM" id="SSF52540">
    <property type="entry name" value="P-loop containing nucleoside triphosphate hydrolases"/>
    <property type="match status" value="1"/>
</dbReference>
<organism evidence="1 2">
    <name type="scientific">Streptomyces rubiginosohelvolus</name>
    <dbReference type="NCBI Taxonomy" id="67362"/>
    <lineage>
        <taxon>Bacteria</taxon>
        <taxon>Bacillati</taxon>
        <taxon>Actinomycetota</taxon>
        <taxon>Actinomycetes</taxon>
        <taxon>Kitasatosporales</taxon>
        <taxon>Streptomycetaceae</taxon>
        <taxon>Streptomyces</taxon>
    </lineage>
</organism>
<proteinExistence type="predicted"/>
<sequence>MNSLSLPVGALCALIGPPGAGKSTFATQWPATWRVSLDAYRKLASDTEADQSATPIAIQIQDLLLDARMARGRTTISDSTNVRATDRAKLLAHAARWERPVVAVLFDVPIETVEAQNSARDRVVPVHVVRDFHRQMPTVDQLHTEGWTTAHLASTLINSTR</sequence>
<evidence type="ECO:0000313" key="1">
    <source>
        <dbReference type="EMBL" id="MFD4825172.1"/>
    </source>
</evidence>
<protein>
    <submittedName>
        <fullName evidence="1">AAA family ATPase</fullName>
    </submittedName>
</protein>
<comment type="caution">
    <text evidence="1">The sequence shown here is derived from an EMBL/GenBank/DDBJ whole genome shotgun (WGS) entry which is preliminary data.</text>
</comment>
<name>A0ABW6F600_9ACTN</name>
<dbReference type="Proteomes" id="UP001598352">
    <property type="component" value="Unassembled WGS sequence"/>
</dbReference>
<dbReference type="PIRSF" id="PIRSF037081">
    <property type="entry name" value="P-loop_All4644_prd"/>
    <property type="match status" value="1"/>
</dbReference>
<dbReference type="InterPro" id="IPR017101">
    <property type="entry name" value="P-loop_ATP/GTP-bd_All4644_prd"/>
</dbReference>
<gene>
    <name evidence="1" type="ORF">ACFWOQ_21615</name>
</gene>
<dbReference type="Gene3D" id="3.40.50.300">
    <property type="entry name" value="P-loop containing nucleotide triphosphate hydrolases"/>
    <property type="match status" value="1"/>
</dbReference>
<evidence type="ECO:0000313" key="2">
    <source>
        <dbReference type="Proteomes" id="UP001598352"/>
    </source>
</evidence>
<accession>A0ABW6F600</accession>
<keyword evidence="2" id="KW-1185">Reference proteome</keyword>
<dbReference type="Pfam" id="PF13671">
    <property type="entry name" value="AAA_33"/>
    <property type="match status" value="1"/>
</dbReference>
<dbReference type="RefSeq" id="WP_382775174.1">
    <property type="nucleotide sequence ID" value="NZ_JBHXKZ010000018.1"/>
</dbReference>
<reference evidence="1 2" key="1">
    <citation type="submission" date="2024-09" db="EMBL/GenBank/DDBJ databases">
        <title>The Natural Products Discovery Center: Release of the First 8490 Sequenced Strains for Exploring Actinobacteria Biosynthetic Diversity.</title>
        <authorList>
            <person name="Kalkreuter E."/>
            <person name="Kautsar S.A."/>
            <person name="Yang D."/>
            <person name="Bader C.D."/>
            <person name="Teijaro C.N."/>
            <person name="Fluegel L."/>
            <person name="Davis C.M."/>
            <person name="Simpson J.R."/>
            <person name="Lauterbach L."/>
            <person name="Steele A.D."/>
            <person name="Gui C."/>
            <person name="Meng S."/>
            <person name="Li G."/>
            <person name="Viehrig K."/>
            <person name="Ye F."/>
            <person name="Su P."/>
            <person name="Kiefer A.F."/>
            <person name="Nichols A."/>
            <person name="Cepeda A.J."/>
            <person name="Yan W."/>
            <person name="Fan B."/>
            <person name="Jiang Y."/>
            <person name="Adhikari A."/>
            <person name="Zheng C.-J."/>
            <person name="Schuster L."/>
            <person name="Cowan T.M."/>
            <person name="Smanski M.J."/>
            <person name="Chevrette M.G."/>
            <person name="De Carvalho L.P.S."/>
            <person name="Shen B."/>
        </authorList>
    </citation>
    <scope>NUCLEOTIDE SEQUENCE [LARGE SCALE GENOMIC DNA]</scope>
    <source>
        <strain evidence="1 2">NPDC058428</strain>
    </source>
</reference>
<dbReference type="InterPro" id="IPR027417">
    <property type="entry name" value="P-loop_NTPase"/>
</dbReference>